<dbReference type="InterPro" id="IPR007627">
    <property type="entry name" value="RNA_pol_sigma70_r2"/>
</dbReference>
<name>A0A919TC69_9ACTN</name>
<dbReference type="GO" id="GO:0003677">
    <property type="term" value="F:DNA binding"/>
    <property type="evidence" value="ECO:0007669"/>
    <property type="project" value="UniProtKB-KW"/>
</dbReference>
<dbReference type="InterPro" id="IPR014325">
    <property type="entry name" value="RNA_pol_sigma-E_actinobac"/>
</dbReference>
<dbReference type="GO" id="GO:0016987">
    <property type="term" value="F:sigma factor activity"/>
    <property type="evidence" value="ECO:0007669"/>
    <property type="project" value="UniProtKB-KW"/>
</dbReference>
<dbReference type="InterPro" id="IPR013324">
    <property type="entry name" value="RNA_pol_sigma_r3/r4-like"/>
</dbReference>
<dbReference type="PANTHER" id="PTHR43133:SF50">
    <property type="entry name" value="ECF RNA POLYMERASE SIGMA FACTOR SIGM"/>
    <property type="match status" value="1"/>
</dbReference>
<feature type="domain" description="RNA polymerase sigma factor 70 region 4 type 2" evidence="7">
    <location>
        <begin position="108"/>
        <end position="158"/>
    </location>
</feature>
<dbReference type="Gene3D" id="1.10.1740.10">
    <property type="match status" value="1"/>
</dbReference>
<dbReference type="InterPro" id="IPR039425">
    <property type="entry name" value="RNA_pol_sigma-70-like"/>
</dbReference>
<dbReference type="SUPFAM" id="SSF88946">
    <property type="entry name" value="Sigma2 domain of RNA polymerase sigma factors"/>
    <property type="match status" value="1"/>
</dbReference>
<dbReference type="Gene3D" id="1.10.10.10">
    <property type="entry name" value="Winged helix-like DNA-binding domain superfamily/Winged helix DNA-binding domain"/>
    <property type="match status" value="1"/>
</dbReference>
<keyword evidence="9" id="KW-1185">Reference proteome</keyword>
<comment type="caution">
    <text evidence="8">The sequence shown here is derived from an EMBL/GenBank/DDBJ whole genome shotgun (WGS) entry which is preliminary data.</text>
</comment>
<evidence type="ECO:0000256" key="4">
    <source>
        <dbReference type="ARBA" id="ARBA00023125"/>
    </source>
</evidence>
<dbReference type="InterPro" id="IPR014284">
    <property type="entry name" value="RNA_pol_sigma-70_dom"/>
</dbReference>
<evidence type="ECO:0000259" key="7">
    <source>
        <dbReference type="Pfam" id="PF08281"/>
    </source>
</evidence>
<keyword evidence="2" id="KW-0805">Transcription regulation</keyword>
<protein>
    <submittedName>
        <fullName evidence="8">RNA polymerase sigma24 factor</fullName>
    </submittedName>
</protein>
<keyword evidence="3" id="KW-0731">Sigma factor</keyword>
<dbReference type="EMBL" id="BOQN01000048">
    <property type="protein sequence ID" value="GIM91436.1"/>
    <property type="molecule type" value="Genomic_DNA"/>
</dbReference>
<dbReference type="InterPro" id="IPR036388">
    <property type="entry name" value="WH-like_DNA-bd_sf"/>
</dbReference>
<accession>A0A919TC69</accession>
<dbReference type="SUPFAM" id="SSF88659">
    <property type="entry name" value="Sigma3 and sigma4 domains of RNA polymerase sigma factors"/>
    <property type="match status" value="1"/>
</dbReference>
<evidence type="ECO:0000313" key="9">
    <source>
        <dbReference type="Proteomes" id="UP000677082"/>
    </source>
</evidence>
<proteinExistence type="inferred from homology"/>
<dbReference type="Pfam" id="PF04542">
    <property type="entry name" value="Sigma70_r2"/>
    <property type="match status" value="1"/>
</dbReference>
<comment type="similarity">
    <text evidence="1">Belongs to the sigma-70 factor family. ECF subfamily.</text>
</comment>
<sequence length="175" mass="19186">MDDGSDGAYLAYVHGRIPALRRVAYLLSGDETQADDLVQETITKLYARWPRIAAVENIDAYVHTMMVRAFLDEKRRGWWRVRLWGAAPDRAASSSGATSSATDDRTVLRAALAKVPPRQQAVLVLRFLCDRPVAEVAEILGCSEGTVKSQTAHGLTALRKILGEPSPAVRAGRRS</sequence>
<evidence type="ECO:0000256" key="1">
    <source>
        <dbReference type="ARBA" id="ARBA00010641"/>
    </source>
</evidence>
<gene>
    <name evidence="8" type="ORF">Ato02nite_032290</name>
</gene>
<dbReference type="RefSeq" id="WP_213007341.1">
    <property type="nucleotide sequence ID" value="NZ_BOQN01000048.1"/>
</dbReference>
<dbReference type="CDD" id="cd06171">
    <property type="entry name" value="Sigma70_r4"/>
    <property type="match status" value="1"/>
</dbReference>
<organism evidence="8 9">
    <name type="scientific">Paractinoplanes toevensis</name>
    <dbReference type="NCBI Taxonomy" id="571911"/>
    <lineage>
        <taxon>Bacteria</taxon>
        <taxon>Bacillati</taxon>
        <taxon>Actinomycetota</taxon>
        <taxon>Actinomycetes</taxon>
        <taxon>Micromonosporales</taxon>
        <taxon>Micromonosporaceae</taxon>
        <taxon>Paractinoplanes</taxon>
    </lineage>
</organism>
<dbReference type="NCBIfam" id="TIGR02937">
    <property type="entry name" value="sigma70-ECF"/>
    <property type="match status" value="1"/>
</dbReference>
<dbReference type="InterPro" id="IPR013325">
    <property type="entry name" value="RNA_pol_sigma_r2"/>
</dbReference>
<dbReference type="Proteomes" id="UP000677082">
    <property type="component" value="Unassembled WGS sequence"/>
</dbReference>
<dbReference type="NCBIfam" id="TIGR02983">
    <property type="entry name" value="SigE-fam_strep"/>
    <property type="match status" value="1"/>
</dbReference>
<dbReference type="PANTHER" id="PTHR43133">
    <property type="entry name" value="RNA POLYMERASE ECF-TYPE SIGMA FACTO"/>
    <property type="match status" value="1"/>
</dbReference>
<dbReference type="InterPro" id="IPR013249">
    <property type="entry name" value="RNA_pol_sigma70_r4_t2"/>
</dbReference>
<evidence type="ECO:0000313" key="8">
    <source>
        <dbReference type="EMBL" id="GIM91436.1"/>
    </source>
</evidence>
<reference evidence="8 9" key="1">
    <citation type="submission" date="2021-03" db="EMBL/GenBank/DDBJ databases">
        <title>Whole genome shotgun sequence of Actinoplanes toevensis NBRC 105298.</title>
        <authorList>
            <person name="Komaki H."/>
            <person name="Tamura T."/>
        </authorList>
    </citation>
    <scope>NUCLEOTIDE SEQUENCE [LARGE SCALE GENOMIC DNA]</scope>
    <source>
        <strain evidence="8 9">NBRC 105298</strain>
    </source>
</reference>
<dbReference type="GO" id="GO:0006352">
    <property type="term" value="P:DNA-templated transcription initiation"/>
    <property type="evidence" value="ECO:0007669"/>
    <property type="project" value="InterPro"/>
</dbReference>
<keyword evidence="4" id="KW-0238">DNA-binding</keyword>
<evidence type="ECO:0000259" key="6">
    <source>
        <dbReference type="Pfam" id="PF04542"/>
    </source>
</evidence>
<keyword evidence="5" id="KW-0804">Transcription</keyword>
<evidence type="ECO:0000256" key="3">
    <source>
        <dbReference type="ARBA" id="ARBA00023082"/>
    </source>
</evidence>
<dbReference type="Pfam" id="PF08281">
    <property type="entry name" value="Sigma70_r4_2"/>
    <property type="match status" value="1"/>
</dbReference>
<feature type="domain" description="RNA polymerase sigma-70 region 2" evidence="6">
    <location>
        <begin position="18"/>
        <end position="80"/>
    </location>
</feature>
<dbReference type="AlphaFoldDB" id="A0A919TC69"/>
<evidence type="ECO:0000256" key="2">
    <source>
        <dbReference type="ARBA" id="ARBA00023015"/>
    </source>
</evidence>
<evidence type="ECO:0000256" key="5">
    <source>
        <dbReference type="ARBA" id="ARBA00023163"/>
    </source>
</evidence>